<keyword evidence="1 3" id="KW-0378">Hydrolase</keyword>
<dbReference type="EMBL" id="JAPJZI010000001">
    <property type="protein sequence ID" value="MDA5400567.1"/>
    <property type="molecule type" value="Genomic_DNA"/>
</dbReference>
<dbReference type="InterPro" id="IPR029058">
    <property type="entry name" value="AB_hydrolase_fold"/>
</dbReference>
<gene>
    <name evidence="3" type="ORF">OQ273_18475</name>
</gene>
<accession>A0A9X3ZIC0</accession>
<dbReference type="RefSeq" id="WP_267992226.1">
    <property type="nucleotide sequence ID" value="NZ_JAPJZI010000001.1"/>
</dbReference>
<proteinExistence type="predicted"/>
<dbReference type="PRINTS" id="PR00412">
    <property type="entry name" value="EPOXHYDRLASE"/>
</dbReference>
<organism evidence="3 4">
    <name type="scientific">Hoeflea prorocentri</name>
    <dbReference type="NCBI Taxonomy" id="1922333"/>
    <lineage>
        <taxon>Bacteria</taxon>
        <taxon>Pseudomonadati</taxon>
        <taxon>Pseudomonadota</taxon>
        <taxon>Alphaproteobacteria</taxon>
        <taxon>Hyphomicrobiales</taxon>
        <taxon>Rhizobiaceae</taxon>
        <taxon>Hoeflea</taxon>
    </lineage>
</organism>
<evidence type="ECO:0000256" key="1">
    <source>
        <dbReference type="ARBA" id="ARBA00022801"/>
    </source>
</evidence>
<sequence>MDLPGGDERMPETMHEIGGEQIFVADSGGDLPALLFIHGTMMDGTVWDKQVAVFRDRYRCVCPDLRGHGRSTARSPDISFEDHCDDLNTLIEELSLKDITLLGWSMGGCITQVFVTRYPGVVSRLVLIDTIPQRLSDEHFPYGQDPGSTPKTRHALETNFEATARGFGPRIAPEDEAVAAYISDLAARARQDVTINDYVTTDERSQIGLLPHITLPTTIVSGDRDLVCKPGASTFMAEHIPGCTDGVHVIAGAGHAPFLTHADEFNAILSNALEAHDHARG</sequence>
<evidence type="ECO:0000313" key="4">
    <source>
        <dbReference type="Proteomes" id="UP001151234"/>
    </source>
</evidence>
<dbReference type="PRINTS" id="PR00111">
    <property type="entry name" value="ABHYDROLASE"/>
</dbReference>
<dbReference type="PANTHER" id="PTHR43798:SF31">
    <property type="entry name" value="AB HYDROLASE SUPERFAMILY PROTEIN YCLE"/>
    <property type="match status" value="1"/>
</dbReference>
<dbReference type="GO" id="GO:0016020">
    <property type="term" value="C:membrane"/>
    <property type="evidence" value="ECO:0007669"/>
    <property type="project" value="TreeGrafter"/>
</dbReference>
<dbReference type="Gene3D" id="3.40.50.1820">
    <property type="entry name" value="alpha/beta hydrolase"/>
    <property type="match status" value="1"/>
</dbReference>
<dbReference type="Pfam" id="PF00561">
    <property type="entry name" value="Abhydrolase_1"/>
    <property type="match status" value="1"/>
</dbReference>
<name>A0A9X3ZIC0_9HYPH</name>
<comment type="caution">
    <text evidence="3">The sequence shown here is derived from an EMBL/GenBank/DDBJ whole genome shotgun (WGS) entry which is preliminary data.</text>
</comment>
<dbReference type="SUPFAM" id="SSF53474">
    <property type="entry name" value="alpha/beta-Hydrolases"/>
    <property type="match status" value="1"/>
</dbReference>
<dbReference type="Proteomes" id="UP001151234">
    <property type="component" value="Unassembled WGS sequence"/>
</dbReference>
<dbReference type="PANTHER" id="PTHR43798">
    <property type="entry name" value="MONOACYLGLYCEROL LIPASE"/>
    <property type="match status" value="1"/>
</dbReference>
<dbReference type="InterPro" id="IPR000073">
    <property type="entry name" value="AB_hydrolase_1"/>
</dbReference>
<reference evidence="3" key="1">
    <citation type="submission" date="2022-11" db="EMBL/GenBank/DDBJ databases">
        <title>Draft genome sequence of Hoeflea poritis E7-10 and Hoeflea prorocentri PM5-8, separated from scleractinian coral Porites lutea and marine dinoflagellate.</title>
        <authorList>
            <person name="Zhang G."/>
            <person name="Wei Q."/>
            <person name="Cai L."/>
        </authorList>
    </citation>
    <scope>NUCLEOTIDE SEQUENCE</scope>
    <source>
        <strain evidence="3">PM5-8</strain>
    </source>
</reference>
<dbReference type="InterPro" id="IPR050266">
    <property type="entry name" value="AB_hydrolase_sf"/>
</dbReference>
<dbReference type="AlphaFoldDB" id="A0A9X3ZIC0"/>
<protein>
    <submittedName>
        <fullName evidence="3">Alpha/beta hydrolase</fullName>
    </submittedName>
</protein>
<feature type="domain" description="AB hydrolase-1" evidence="2">
    <location>
        <begin position="32"/>
        <end position="262"/>
    </location>
</feature>
<evidence type="ECO:0000259" key="2">
    <source>
        <dbReference type="Pfam" id="PF00561"/>
    </source>
</evidence>
<keyword evidence="4" id="KW-1185">Reference proteome</keyword>
<dbReference type="GO" id="GO:0016787">
    <property type="term" value="F:hydrolase activity"/>
    <property type="evidence" value="ECO:0007669"/>
    <property type="project" value="UniProtKB-KW"/>
</dbReference>
<dbReference type="InterPro" id="IPR000639">
    <property type="entry name" value="Epox_hydrolase-like"/>
</dbReference>
<evidence type="ECO:0000313" key="3">
    <source>
        <dbReference type="EMBL" id="MDA5400567.1"/>
    </source>
</evidence>